<dbReference type="PANTHER" id="PTHR43162:SF1">
    <property type="entry name" value="PRESTALK A DIFFERENTIATION PROTEIN A"/>
    <property type="match status" value="1"/>
</dbReference>
<organism evidence="2 3">
    <name type="scientific">Duganella aceris</name>
    <dbReference type="NCBI Taxonomy" id="2703883"/>
    <lineage>
        <taxon>Bacteria</taxon>
        <taxon>Pseudomonadati</taxon>
        <taxon>Pseudomonadota</taxon>
        <taxon>Betaproteobacteria</taxon>
        <taxon>Burkholderiales</taxon>
        <taxon>Oxalobacteraceae</taxon>
        <taxon>Telluria group</taxon>
        <taxon>Duganella</taxon>
    </lineage>
</organism>
<accession>A0ABX0FKG3</accession>
<dbReference type="InterPro" id="IPR036291">
    <property type="entry name" value="NAD(P)-bd_dom_sf"/>
</dbReference>
<evidence type="ECO:0000259" key="1">
    <source>
        <dbReference type="Pfam" id="PF05368"/>
    </source>
</evidence>
<evidence type="ECO:0000313" key="2">
    <source>
        <dbReference type="EMBL" id="NGZ85074.1"/>
    </source>
</evidence>
<dbReference type="InterPro" id="IPR008030">
    <property type="entry name" value="NmrA-like"/>
</dbReference>
<dbReference type="Proteomes" id="UP000666369">
    <property type="component" value="Unassembled WGS sequence"/>
</dbReference>
<dbReference type="Pfam" id="PF05368">
    <property type="entry name" value="NmrA"/>
    <property type="match status" value="1"/>
</dbReference>
<protein>
    <submittedName>
        <fullName evidence="2">NmrA family NAD(P)-binding protein</fullName>
    </submittedName>
</protein>
<dbReference type="Gene3D" id="3.90.25.10">
    <property type="entry name" value="UDP-galactose 4-epimerase, domain 1"/>
    <property type="match status" value="1"/>
</dbReference>
<comment type="caution">
    <text evidence="2">The sequence shown here is derived from an EMBL/GenBank/DDBJ whole genome shotgun (WGS) entry which is preliminary data.</text>
</comment>
<dbReference type="PANTHER" id="PTHR43162">
    <property type="match status" value="1"/>
</dbReference>
<evidence type="ECO:0000313" key="3">
    <source>
        <dbReference type="Proteomes" id="UP000666369"/>
    </source>
</evidence>
<dbReference type="EMBL" id="JAADJT010000005">
    <property type="protein sequence ID" value="NGZ85074.1"/>
    <property type="molecule type" value="Genomic_DNA"/>
</dbReference>
<name>A0ABX0FKG3_9BURK</name>
<dbReference type="SUPFAM" id="SSF51735">
    <property type="entry name" value="NAD(P)-binding Rossmann-fold domains"/>
    <property type="match status" value="1"/>
</dbReference>
<gene>
    <name evidence="2" type="ORF">GW587_12530</name>
</gene>
<sequence>MNTVLVTAASGNAGRNCVHALLNKGYNVVATSRNPAQLSLPTGVEIRAYDADGVNDFPALFKGIDYLVLIGPPLDGLVYEKLVPLIEAAAEHGLARIVYLSGNYLSGMTGETLAALPIRKIERKVAGSGLPFAIVRAGFFMDNYTTGFYGPMVRQGELRLATGHGKSALIAGADAALFVAEVLHQELSGEYIVTGPEALDHFEVAALLSEKEGRKISYTPISEEQLAQAYAERGLPDESADYGKTLYRAFRHHATAAITDGFSKVTGREPISLRTFLGLG</sequence>
<keyword evidence="3" id="KW-1185">Reference proteome</keyword>
<reference evidence="3" key="1">
    <citation type="submission" date="2023-07" db="EMBL/GenBank/DDBJ databases">
        <title>Duganella aceri sp. nov., isolated from tree sap.</title>
        <authorList>
            <person name="Kim I.S."/>
        </authorList>
    </citation>
    <scope>NUCLEOTIDE SEQUENCE [LARGE SCALE GENOMIC DNA]</scope>
    <source>
        <strain evidence="3">SAP-35</strain>
    </source>
</reference>
<proteinExistence type="predicted"/>
<feature type="domain" description="NmrA-like" evidence="1">
    <location>
        <begin position="2"/>
        <end position="251"/>
    </location>
</feature>
<dbReference type="RefSeq" id="WP_166103135.1">
    <property type="nucleotide sequence ID" value="NZ_JAADJT010000005.1"/>
</dbReference>
<dbReference type="InterPro" id="IPR051604">
    <property type="entry name" value="Ergot_Alk_Oxidoreductase"/>
</dbReference>
<dbReference type="Gene3D" id="3.40.50.720">
    <property type="entry name" value="NAD(P)-binding Rossmann-like Domain"/>
    <property type="match status" value="1"/>
</dbReference>